<feature type="non-terminal residue" evidence="1">
    <location>
        <position position="1"/>
    </location>
</feature>
<name>A0ABN7XKA1_GIGMA</name>
<gene>
    <name evidence="1" type="ORF">GMARGA_LOCUS43806</name>
</gene>
<sequence length="122" mass="14139">EFTWSNNETATRIDQIWLTEGLLKKVTCAEIQELLVIMSSDHELPVACLRLKGIPFRKGSDQKYQTVLWKKLDGKIPKVFRNVTFDPNKEDLIRLNEVLDQTWENIETAIMAATKKTVLCFQ</sequence>
<accession>A0ABN7XKA1</accession>
<dbReference type="EMBL" id="CAJVQB010144702">
    <property type="protein sequence ID" value="CAG8854985.1"/>
    <property type="molecule type" value="Genomic_DNA"/>
</dbReference>
<protein>
    <submittedName>
        <fullName evidence="1">34741_t:CDS:1</fullName>
    </submittedName>
</protein>
<evidence type="ECO:0000313" key="1">
    <source>
        <dbReference type="EMBL" id="CAG8854985.1"/>
    </source>
</evidence>
<comment type="caution">
    <text evidence="1">The sequence shown here is derived from an EMBL/GenBank/DDBJ whole genome shotgun (WGS) entry which is preliminary data.</text>
</comment>
<evidence type="ECO:0000313" key="2">
    <source>
        <dbReference type="Proteomes" id="UP000789901"/>
    </source>
</evidence>
<keyword evidence="2" id="KW-1185">Reference proteome</keyword>
<feature type="non-terminal residue" evidence="1">
    <location>
        <position position="122"/>
    </location>
</feature>
<reference evidence="1 2" key="1">
    <citation type="submission" date="2021-06" db="EMBL/GenBank/DDBJ databases">
        <authorList>
            <person name="Kallberg Y."/>
            <person name="Tangrot J."/>
            <person name="Rosling A."/>
        </authorList>
    </citation>
    <scope>NUCLEOTIDE SEQUENCE [LARGE SCALE GENOMIC DNA]</scope>
    <source>
        <strain evidence="1 2">120-4 pot B 10/14</strain>
    </source>
</reference>
<organism evidence="1 2">
    <name type="scientific">Gigaspora margarita</name>
    <dbReference type="NCBI Taxonomy" id="4874"/>
    <lineage>
        <taxon>Eukaryota</taxon>
        <taxon>Fungi</taxon>
        <taxon>Fungi incertae sedis</taxon>
        <taxon>Mucoromycota</taxon>
        <taxon>Glomeromycotina</taxon>
        <taxon>Glomeromycetes</taxon>
        <taxon>Diversisporales</taxon>
        <taxon>Gigasporaceae</taxon>
        <taxon>Gigaspora</taxon>
    </lineage>
</organism>
<proteinExistence type="predicted"/>
<dbReference type="Proteomes" id="UP000789901">
    <property type="component" value="Unassembled WGS sequence"/>
</dbReference>